<evidence type="ECO:0000313" key="2">
    <source>
        <dbReference type="EMBL" id="CAF9942070.1"/>
    </source>
</evidence>
<dbReference type="AlphaFoldDB" id="A0A8H3J763"/>
<dbReference type="Proteomes" id="UP000664203">
    <property type="component" value="Unassembled WGS sequence"/>
</dbReference>
<gene>
    <name evidence="2" type="ORF">ALECFALPRED_009472</name>
</gene>
<organism evidence="2 3">
    <name type="scientific">Alectoria fallacina</name>
    <dbReference type="NCBI Taxonomy" id="1903189"/>
    <lineage>
        <taxon>Eukaryota</taxon>
        <taxon>Fungi</taxon>
        <taxon>Dikarya</taxon>
        <taxon>Ascomycota</taxon>
        <taxon>Pezizomycotina</taxon>
        <taxon>Lecanoromycetes</taxon>
        <taxon>OSLEUM clade</taxon>
        <taxon>Lecanoromycetidae</taxon>
        <taxon>Lecanorales</taxon>
        <taxon>Lecanorineae</taxon>
        <taxon>Parmeliaceae</taxon>
        <taxon>Alectoria</taxon>
    </lineage>
</organism>
<evidence type="ECO:0000256" key="1">
    <source>
        <dbReference type="SAM" id="MobiDB-lite"/>
    </source>
</evidence>
<reference evidence="2" key="1">
    <citation type="submission" date="2021-03" db="EMBL/GenBank/DDBJ databases">
        <authorList>
            <person name="Tagirdzhanova G."/>
        </authorList>
    </citation>
    <scope>NUCLEOTIDE SEQUENCE</scope>
</reference>
<dbReference type="EMBL" id="CAJPDR010000715">
    <property type="protein sequence ID" value="CAF9942070.1"/>
    <property type="molecule type" value="Genomic_DNA"/>
</dbReference>
<sequence length="213" mass="23534">MGVYINRTAEALRIAQDGSVPDPGRQGPTLPYSPPLFPLGDANIDAFFGGENCQTGDHNDSDGLLNRQMISESHACLVACILQIPRNQFIEIKVGTASSSGYPPKTKNDQRFQRRQGNSPSNELNTAAASANVDPVFDNTPLADDYETEFLKEAYLQFPSERTLFVRLRKKEGPKTVTLAVEDGQLSQIVILANLIIRAWDSKSSYYTLDHQD</sequence>
<proteinExistence type="predicted"/>
<keyword evidence="3" id="KW-1185">Reference proteome</keyword>
<accession>A0A8H3J763</accession>
<protein>
    <submittedName>
        <fullName evidence="2">Uncharacterized protein</fullName>
    </submittedName>
</protein>
<feature type="compositionally biased region" description="Polar residues" evidence="1">
    <location>
        <begin position="115"/>
        <end position="126"/>
    </location>
</feature>
<comment type="caution">
    <text evidence="2">The sequence shown here is derived from an EMBL/GenBank/DDBJ whole genome shotgun (WGS) entry which is preliminary data.</text>
</comment>
<name>A0A8H3J763_9LECA</name>
<evidence type="ECO:0000313" key="3">
    <source>
        <dbReference type="Proteomes" id="UP000664203"/>
    </source>
</evidence>
<feature type="region of interest" description="Disordered" evidence="1">
    <location>
        <begin position="97"/>
        <end position="126"/>
    </location>
</feature>